<dbReference type="GO" id="GO:0015074">
    <property type="term" value="P:DNA integration"/>
    <property type="evidence" value="ECO:0007669"/>
    <property type="project" value="InterPro"/>
</dbReference>
<keyword evidence="4" id="KW-1185">Reference proteome</keyword>
<reference evidence="3" key="3">
    <citation type="submission" date="2025-09" db="UniProtKB">
        <authorList>
            <consortium name="Ensembl"/>
        </authorList>
    </citation>
    <scope>IDENTIFICATION</scope>
</reference>
<dbReference type="PANTHER" id="PTHR37984">
    <property type="entry name" value="PROTEIN CBG26694"/>
    <property type="match status" value="1"/>
</dbReference>
<dbReference type="InterPro" id="IPR001584">
    <property type="entry name" value="Integrase_cat-core"/>
</dbReference>
<feature type="domain" description="Integrase catalytic" evidence="2">
    <location>
        <begin position="1"/>
        <end position="75"/>
    </location>
</feature>
<organism evidence="3 4">
    <name type="scientific">Myripristis murdjan</name>
    <name type="common">pinecone soldierfish</name>
    <dbReference type="NCBI Taxonomy" id="586833"/>
    <lineage>
        <taxon>Eukaryota</taxon>
        <taxon>Metazoa</taxon>
        <taxon>Chordata</taxon>
        <taxon>Craniata</taxon>
        <taxon>Vertebrata</taxon>
        <taxon>Euteleostomi</taxon>
        <taxon>Actinopterygii</taxon>
        <taxon>Neopterygii</taxon>
        <taxon>Teleostei</taxon>
        <taxon>Neoteleostei</taxon>
        <taxon>Acanthomorphata</taxon>
        <taxon>Holocentriformes</taxon>
        <taxon>Holocentridae</taxon>
        <taxon>Myripristis</taxon>
    </lineage>
</organism>
<dbReference type="Ensembl" id="ENSMMDT00005022425.1">
    <property type="protein sequence ID" value="ENSMMDP00005021937.1"/>
    <property type="gene ID" value="ENSMMDG00005010669.1"/>
</dbReference>
<dbReference type="Gene3D" id="3.30.420.10">
    <property type="entry name" value="Ribonuclease H-like superfamily/Ribonuclease H"/>
    <property type="match status" value="1"/>
</dbReference>
<dbReference type="InterPro" id="IPR012337">
    <property type="entry name" value="RNaseH-like_sf"/>
</dbReference>
<dbReference type="PANTHER" id="PTHR37984:SF5">
    <property type="entry name" value="PROTEIN NYNRIN-LIKE"/>
    <property type="match status" value="1"/>
</dbReference>
<evidence type="ECO:0000313" key="4">
    <source>
        <dbReference type="Proteomes" id="UP000472263"/>
    </source>
</evidence>
<protein>
    <recommendedName>
        <fullName evidence="2">Integrase catalytic domain-containing protein</fullName>
    </recommendedName>
</protein>
<dbReference type="Pfam" id="PF00665">
    <property type="entry name" value="rve"/>
    <property type="match status" value="1"/>
</dbReference>
<reference evidence="3" key="2">
    <citation type="submission" date="2025-08" db="UniProtKB">
        <authorList>
            <consortium name="Ensembl"/>
        </authorList>
    </citation>
    <scope>IDENTIFICATION</scope>
</reference>
<dbReference type="SUPFAM" id="SSF53098">
    <property type="entry name" value="Ribonuclease H-like"/>
    <property type="match status" value="1"/>
</dbReference>
<sequence length="269" mass="30224">MTTTTADRVVKLMRATCARFGIPERIVSDNGPQYTSEAWKDFCRHYDIEHVTSSPHNPQANGHAERAVQLAKRILKQDDPVLALMCYRATPTTSTGVSPAELLMGRKIRTTLPSLTSNLVPKWPDKDLIRRRDAEAKRRQAFYFNKRHGVRVLPQLQLGDNVMLKLDEERTWTGPASVIQKSGTQRSYQVSSPRGGEMRRNRRHIQRVPPATTVNTETIGLGTGHSRADNQHQNSSQGQCENNGHDRSTPGQVVTRSGRVCKPVVRLDL</sequence>
<dbReference type="GO" id="GO:0003676">
    <property type="term" value="F:nucleic acid binding"/>
    <property type="evidence" value="ECO:0007669"/>
    <property type="project" value="InterPro"/>
</dbReference>
<accession>A0A667Y2T6</accession>
<dbReference type="InterPro" id="IPR036397">
    <property type="entry name" value="RNaseH_sf"/>
</dbReference>
<feature type="region of interest" description="Disordered" evidence="1">
    <location>
        <begin position="215"/>
        <end position="257"/>
    </location>
</feature>
<evidence type="ECO:0000259" key="2">
    <source>
        <dbReference type="PROSITE" id="PS50994"/>
    </source>
</evidence>
<proteinExistence type="predicted"/>
<feature type="compositionally biased region" description="Polar residues" evidence="1">
    <location>
        <begin position="231"/>
        <end position="242"/>
    </location>
</feature>
<dbReference type="InterPro" id="IPR050951">
    <property type="entry name" value="Retrovirus_Pol_polyprotein"/>
</dbReference>
<reference evidence="3" key="1">
    <citation type="submission" date="2019-06" db="EMBL/GenBank/DDBJ databases">
        <authorList>
            <consortium name="Wellcome Sanger Institute Data Sharing"/>
        </authorList>
    </citation>
    <scope>NUCLEOTIDE SEQUENCE [LARGE SCALE GENOMIC DNA]</scope>
</reference>
<dbReference type="AlphaFoldDB" id="A0A667Y2T6"/>
<evidence type="ECO:0000256" key="1">
    <source>
        <dbReference type="SAM" id="MobiDB-lite"/>
    </source>
</evidence>
<evidence type="ECO:0000313" key="3">
    <source>
        <dbReference type="Ensembl" id="ENSMMDP00005021937.1"/>
    </source>
</evidence>
<dbReference type="Proteomes" id="UP000472263">
    <property type="component" value="Chromosome 2"/>
</dbReference>
<dbReference type="GeneTree" id="ENSGT00490000044642"/>
<dbReference type="FunFam" id="3.30.420.10:FF:000063">
    <property type="entry name" value="Retrovirus-related Pol polyprotein from transposon 297-like Protein"/>
    <property type="match status" value="1"/>
</dbReference>
<name>A0A667Y2T6_9TELE</name>
<dbReference type="PROSITE" id="PS50994">
    <property type="entry name" value="INTEGRASE"/>
    <property type="match status" value="1"/>
</dbReference>
<dbReference type="InParanoid" id="A0A667Y2T6"/>